<evidence type="ECO:0000313" key="9">
    <source>
        <dbReference type="EMBL" id="QPG75551.1"/>
    </source>
</evidence>
<evidence type="ECO:0000256" key="2">
    <source>
        <dbReference type="ARBA" id="ARBA00022617"/>
    </source>
</evidence>
<name>A0A875S1D6_EENNA</name>
<accession>A0A875S1D6</accession>
<dbReference type="PROSITE" id="PS01000">
    <property type="entry name" value="SDH_CYT_1"/>
    <property type="match status" value="1"/>
</dbReference>
<evidence type="ECO:0000256" key="3">
    <source>
        <dbReference type="ARBA" id="ARBA00022692"/>
    </source>
</evidence>
<evidence type="ECO:0000256" key="8">
    <source>
        <dbReference type="SAM" id="Phobius"/>
    </source>
</evidence>
<dbReference type="InterPro" id="IPR000701">
    <property type="entry name" value="SuccDH_FuR_B_TM-su"/>
</dbReference>
<comment type="subcellular location">
    <subcellularLocation>
        <location evidence="1">Membrane</location>
        <topology evidence="1">Multi-pass membrane protein</topology>
    </subcellularLocation>
</comment>
<dbReference type="GO" id="GO:0031966">
    <property type="term" value="C:mitochondrial membrane"/>
    <property type="evidence" value="ECO:0007669"/>
    <property type="project" value="UniProtKB-ARBA"/>
</dbReference>
<dbReference type="PANTHER" id="PTHR10978:SF5">
    <property type="entry name" value="SUCCINATE DEHYDROGENASE CYTOCHROME B560 SUBUNIT, MITOCHONDRIAL"/>
    <property type="match status" value="1"/>
</dbReference>
<dbReference type="PANTHER" id="PTHR10978">
    <property type="entry name" value="SUCCINATE DEHYDROGENASE CYTOCHROME B560 SUBUNIT"/>
    <property type="match status" value="1"/>
</dbReference>
<feature type="transmembrane region" description="Helical" evidence="8">
    <location>
        <begin position="90"/>
        <end position="109"/>
    </location>
</feature>
<dbReference type="Proteomes" id="UP000662931">
    <property type="component" value="Chromosome 3"/>
</dbReference>
<dbReference type="GO" id="GO:0006099">
    <property type="term" value="P:tricarboxylic acid cycle"/>
    <property type="evidence" value="ECO:0007669"/>
    <property type="project" value="InterPro"/>
</dbReference>
<dbReference type="SUPFAM" id="SSF81343">
    <property type="entry name" value="Fumarate reductase respiratory complex transmembrane subunits"/>
    <property type="match status" value="1"/>
</dbReference>
<dbReference type="EMBL" id="CP064814">
    <property type="protein sequence ID" value="QPG75551.1"/>
    <property type="molecule type" value="Genomic_DNA"/>
</dbReference>
<dbReference type="GO" id="GO:0006121">
    <property type="term" value="P:mitochondrial electron transport, succinate to ubiquinone"/>
    <property type="evidence" value="ECO:0007669"/>
    <property type="project" value="TreeGrafter"/>
</dbReference>
<proteinExistence type="predicted"/>
<evidence type="ECO:0000313" key="10">
    <source>
        <dbReference type="Proteomes" id="UP000662931"/>
    </source>
</evidence>
<dbReference type="GeneID" id="62196307"/>
<reference evidence="9" key="1">
    <citation type="submission" date="2020-10" db="EMBL/GenBank/DDBJ databases">
        <authorList>
            <person name="Roach M.J.R."/>
        </authorList>
    </citation>
    <scope>NUCLEOTIDE SEQUENCE</scope>
    <source>
        <strain evidence="9">CBS 1945</strain>
    </source>
</reference>
<keyword evidence="10" id="KW-1185">Reference proteome</keyword>
<keyword evidence="3 8" id="KW-0812">Transmembrane</keyword>
<dbReference type="CDD" id="cd03499">
    <property type="entry name" value="SQR_TypeC_SdhC"/>
    <property type="match status" value="1"/>
</dbReference>
<dbReference type="InterPro" id="IPR014314">
    <property type="entry name" value="Succ_DH_cytb556"/>
</dbReference>
<protein>
    <submittedName>
        <fullName evidence="9">Uncharacterized protein</fullName>
    </submittedName>
</protein>
<dbReference type="KEGG" id="bnn:FOA43_002906"/>
<dbReference type="NCBIfam" id="TIGR02970">
    <property type="entry name" value="succ_dehyd_cytB"/>
    <property type="match status" value="1"/>
</dbReference>
<evidence type="ECO:0000256" key="5">
    <source>
        <dbReference type="ARBA" id="ARBA00022989"/>
    </source>
</evidence>
<dbReference type="Gene3D" id="1.20.1300.10">
    <property type="entry name" value="Fumarate reductase/succinate dehydrogenase, transmembrane subunit"/>
    <property type="match status" value="1"/>
</dbReference>
<keyword evidence="6" id="KW-0408">Iron</keyword>
<dbReference type="GO" id="GO:0009055">
    <property type="term" value="F:electron transfer activity"/>
    <property type="evidence" value="ECO:0007669"/>
    <property type="project" value="InterPro"/>
</dbReference>
<dbReference type="InterPro" id="IPR018495">
    <property type="entry name" value="Succ_DH_cyt_bsu_CS"/>
</dbReference>
<evidence type="ECO:0000256" key="7">
    <source>
        <dbReference type="ARBA" id="ARBA00023136"/>
    </source>
</evidence>
<keyword evidence="7 8" id="KW-0472">Membrane</keyword>
<dbReference type="AlphaFoldDB" id="A0A875S1D6"/>
<evidence type="ECO:0000256" key="4">
    <source>
        <dbReference type="ARBA" id="ARBA00022723"/>
    </source>
</evidence>
<evidence type="ECO:0000256" key="6">
    <source>
        <dbReference type="ARBA" id="ARBA00023004"/>
    </source>
</evidence>
<feature type="transmembrane region" description="Helical" evidence="8">
    <location>
        <begin position="121"/>
        <end position="143"/>
    </location>
</feature>
<dbReference type="InterPro" id="IPR034804">
    <property type="entry name" value="SQR/QFR_C/D"/>
</dbReference>
<keyword evidence="2" id="KW-0349">Heme</keyword>
<gene>
    <name evidence="9" type="ORF">FOA43_002906</name>
</gene>
<evidence type="ECO:0000256" key="1">
    <source>
        <dbReference type="ARBA" id="ARBA00004141"/>
    </source>
</evidence>
<feature type="transmembrane region" description="Helical" evidence="8">
    <location>
        <begin position="164"/>
        <end position="185"/>
    </location>
</feature>
<dbReference type="OrthoDB" id="588261at2759"/>
<sequence length="186" mass="20237">MLASARNFLRLTASTACRRHSLLRPVVLSSAANVRAIMAHRQITTVNRSDSQEEAILQAQRRNRPVSPHLDIYEKQLTAVMSALHRITGVMLATGFYGITMAFAAGSLLGHPIDSATLVDLVAGLPSVVDYFLKAVVAFPFVFHFSNGIRHLIWDTSHATTLKAVYTTGYITIGATAVLGLLLMFA</sequence>
<dbReference type="RefSeq" id="XP_038779116.1">
    <property type="nucleotide sequence ID" value="XM_038923188.1"/>
</dbReference>
<keyword evidence="4" id="KW-0479">Metal-binding</keyword>
<dbReference type="GO" id="GO:0046872">
    <property type="term" value="F:metal ion binding"/>
    <property type="evidence" value="ECO:0007669"/>
    <property type="project" value="UniProtKB-KW"/>
</dbReference>
<keyword evidence="5 8" id="KW-1133">Transmembrane helix</keyword>
<dbReference type="Pfam" id="PF01127">
    <property type="entry name" value="Sdh_cyt"/>
    <property type="match status" value="1"/>
</dbReference>
<organism evidence="9 10">
    <name type="scientific">Eeniella nana</name>
    <name type="common">Yeast</name>
    <name type="synonym">Brettanomyces nanus</name>
    <dbReference type="NCBI Taxonomy" id="13502"/>
    <lineage>
        <taxon>Eukaryota</taxon>
        <taxon>Fungi</taxon>
        <taxon>Dikarya</taxon>
        <taxon>Ascomycota</taxon>
        <taxon>Saccharomycotina</taxon>
        <taxon>Pichiomycetes</taxon>
        <taxon>Pichiales</taxon>
        <taxon>Pichiaceae</taxon>
        <taxon>Brettanomyces</taxon>
    </lineage>
</organism>